<organism evidence="1 2">
    <name type="scientific">Heliocybe sulcata</name>
    <dbReference type="NCBI Taxonomy" id="5364"/>
    <lineage>
        <taxon>Eukaryota</taxon>
        <taxon>Fungi</taxon>
        <taxon>Dikarya</taxon>
        <taxon>Basidiomycota</taxon>
        <taxon>Agaricomycotina</taxon>
        <taxon>Agaricomycetes</taxon>
        <taxon>Gloeophyllales</taxon>
        <taxon>Gloeophyllaceae</taxon>
        <taxon>Heliocybe</taxon>
    </lineage>
</organism>
<dbReference type="AlphaFoldDB" id="A0A5C3MJ49"/>
<gene>
    <name evidence="1" type="ORF">OE88DRAFT_1649295</name>
</gene>
<dbReference type="OrthoDB" id="3309756at2759"/>
<accession>A0A5C3MJ49</accession>
<dbReference type="Proteomes" id="UP000305948">
    <property type="component" value="Unassembled WGS sequence"/>
</dbReference>
<evidence type="ECO:0000313" key="1">
    <source>
        <dbReference type="EMBL" id="TFK45432.1"/>
    </source>
</evidence>
<sequence>MASSDNSVVELRGSAFKWLGSGGRITINNIEYEYADSDADDDSIEDALGPGRTVGKLLKRVSAPVEMFLSFCSDILGNGPDSIFTRLMHCHFPHRKTYRQTKHISWWFNEFGLCLLETSSEDDHQAQRLVQFVIDRRYHLSVRLTTAYYLLLLLEWTQLADLCHTVLLIHDVLLQFCQECSRKGITSTILRPLEDVVSFREDVIRIGSCGNKEISAVIMLICSHDIRTMSDYEATEQACQLICSTLRCCSANTNPLTSALKSRVQLDCDNFLRRINYKRSAIETQEFIENMQYIIPCGLDYGSLYRADSCSGRGYEYWYHDISVLDSVQNSCTGCEL</sequence>
<dbReference type="EMBL" id="ML213543">
    <property type="protein sequence ID" value="TFK45432.1"/>
    <property type="molecule type" value="Genomic_DNA"/>
</dbReference>
<protein>
    <submittedName>
        <fullName evidence="1">Uncharacterized protein</fullName>
    </submittedName>
</protein>
<name>A0A5C3MJ49_9AGAM</name>
<proteinExistence type="predicted"/>
<reference evidence="1 2" key="1">
    <citation type="journal article" date="2019" name="Nat. Ecol. Evol.">
        <title>Megaphylogeny resolves global patterns of mushroom evolution.</title>
        <authorList>
            <person name="Varga T."/>
            <person name="Krizsan K."/>
            <person name="Foldi C."/>
            <person name="Dima B."/>
            <person name="Sanchez-Garcia M."/>
            <person name="Sanchez-Ramirez S."/>
            <person name="Szollosi G.J."/>
            <person name="Szarkandi J.G."/>
            <person name="Papp V."/>
            <person name="Albert L."/>
            <person name="Andreopoulos W."/>
            <person name="Angelini C."/>
            <person name="Antonin V."/>
            <person name="Barry K.W."/>
            <person name="Bougher N.L."/>
            <person name="Buchanan P."/>
            <person name="Buyck B."/>
            <person name="Bense V."/>
            <person name="Catcheside P."/>
            <person name="Chovatia M."/>
            <person name="Cooper J."/>
            <person name="Damon W."/>
            <person name="Desjardin D."/>
            <person name="Finy P."/>
            <person name="Geml J."/>
            <person name="Haridas S."/>
            <person name="Hughes K."/>
            <person name="Justo A."/>
            <person name="Karasinski D."/>
            <person name="Kautmanova I."/>
            <person name="Kiss B."/>
            <person name="Kocsube S."/>
            <person name="Kotiranta H."/>
            <person name="LaButti K.M."/>
            <person name="Lechner B.E."/>
            <person name="Liimatainen K."/>
            <person name="Lipzen A."/>
            <person name="Lukacs Z."/>
            <person name="Mihaltcheva S."/>
            <person name="Morgado L.N."/>
            <person name="Niskanen T."/>
            <person name="Noordeloos M.E."/>
            <person name="Ohm R.A."/>
            <person name="Ortiz-Santana B."/>
            <person name="Ovrebo C."/>
            <person name="Racz N."/>
            <person name="Riley R."/>
            <person name="Savchenko A."/>
            <person name="Shiryaev A."/>
            <person name="Soop K."/>
            <person name="Spirin V."/>
            <person name="Szebenyi C."/>
            <person name="Tomsovsky M."/>
            <person name="Tulloss R.E."/>
            <person name="Uehling J."/>
            <person name="Grigoriev I.V."/>
            <person name="Vagvolgyi C."/>
            <person name="Papp T."/>
            <person name="Martin F.M."/>
            <person name="Miettinen O."/>
            <person name="Hibbett D.S."/>
            <person name="Nagy L.G."/>
        </authorList>
    </citation>
    <scope>NUCLEOTIDE SEQUENCE [LARGE SCALE GENOMIC DNA]</scope>
    <source>
        <strain evidence="1 2">OMC1185</strain>
    </source>
</reference>
<keyword evidence="2" id="KW-1185">Reference proteome</keyword>
<evidence type="ECO:0000313" key="2">
    <source>
        <dbReference type="Proteomes" id="UP000305948"/>
    </source>
</evidence>